<keyword evidence="3" id="KW-1185">Reference proteome</keyword>
<evidence type="ECO:0000313" key="2">
    <source>
        <dbReference type="EMBL" id="CAG8495790.1"/>
    </source>
</evidence>
<feature type="coiled-coil region" evidence="1">
    <location>
        <begin position="1"/>
        <end position="69"/>
    </location>
</feature>
<feature type="coiled-coil region" evidence="1">
    <location>
        <begin position="218"/>
        <end position="255"/>
    </location>
</feature>
<dbReference type="AlphaFoldDB" id="A0A9N8ZHB7"/>
<dbReference type="EMBL" id="CAJVPL010000428">
    <property type="protein sequence ID" value="CAG8495790.1"/>
    <property type="molecule type" value="Genomic_DNA"/>
</dbReference>
<feature type="coiled-coil region" evidence="1">
    <location>
        <begin position="95"/>
        <end position="125"/>
    </location>
</feature>
<accession>A0A9N8ZHB7</accession>
<comment type="caution">
    <text evidence="2">The sequence shown here is derived from an EMBL/GenBank/DDBJ whole genome shotgun (WGS) entry which is preliminary data.</text>
</comment>
<sequence length="256" mass="29667">MAELQQELRDLREQLKDARAEKEFFENKYSDAGESMEMMTLDKDGEAKAENLQHEVNILMEKIEEINVDLSVFKQEGDLMNRTKTNVDRRTAVEVIQLERQNERLKEALVRTKQYEKELVSLQDIHGMEVISTYINEKQDSKEELLISGLQQLIYKITEHILGSNEMNIWEGCTNSLQGLCLEVGSLNNCRMIVSGLSQVKNIKAKVLVNLDMEHQFLQEAQVKIDLQEKHMELIKNQADTIAILEEQLTSSRRQQ</sequence>
<gene>
    <name evidence="2" type="ORF">AGERDE_LOCUS3989</name>
</gene>
<evidence type="ECO:0000256" key="1">
    <source>
        <dbReference type="SAM" id="Coils"/>
    </source>
</evidence>
<reference evidence="2" key="1">
    <citation type="submission" date="2021-06" db="EMBL/GenBank/DDBJ databases">
        <authorList>
            <person name="Kallberg Y."/>
            <person name="Tangrot J."/>
            <person name="Rosling A."/>
        </authorList>
    </citation>
    <scope>NUCLEOTIDE SEQUENCE</scope>
    <source>
        <strain evidence="2">MT106</strain>
    </source>
</reference>
<proteinExistence type="predicted"/>
<dbReference type="Proteomes" id="UP000789831">
    <property type="component" value="Unassembled WGS sequence"/>
</dbReference>
<evidence type="ECO:0000313" key="3">
    <source>
        <dbReference type="Proteomes" id="UP000789831"/>
    </source>
</evidence>
<keyword evidence="1" id="KW-0175">Coiled coil</keyword>
<protein>
    <submittedName>
        <fullName evidence="2">11527_t:CDS:1</fullName>
    </submittedName>
</protein>
<dbReference type="OrthoDB" id="2130750at2759"/>
<name>A0A9N8ZHB7_9GLOM</name>
<organism evidence="2 3">
    <name type="scientific">Ambispora gerdemannii</name>
    <dbReference type="NCBI Taxonomy" id="144530"/>
    <lineage>
        <taxon>Eukaryota</taxon>
        <taxon>Fungi</taxon>
        <taxon>Fungi incertae sedis</taxon>
        <taxon>Mucoromycota</taxon>
        <taxon>Glomeromycotina</taxon>
        <taxon>Glomeromycetes</taxon>
        <taxon>Archaeosporales</taxon>
        <taxon>Ambisporaceae</taxon>
        <taxon>Ambispora</taxon>
    </lineage>
</organism>